<proteinExistence type="predicted"/>
<sequence length="958" mass="109096">MVYEASTEPSLCIDNAHLLREINTGAPSEYDASQTRDITLEDVIRDSMMQSSFLQYLSTFDNKGFARFLFLVSVDEFKNLLGHEHSVTNPRRIHTVLKSEGSEPAASCYMPNTLNRRIAYAKKIISKFMSKGSYLDIASENLQVFNKSVWAFGSFLRRDLMMCSGICFKADLFQEVETVVKHALEPSLFNFKNTTEFEDLVQSFNIESLCFTEVRLPKSATCYQSMPRTIKENVIKTIQSCTSEILSDSSIFHPQLSALRSAKNRIRGKKNFTHNSLSFPLRDTYLTLERVLNNRRLCSVFWVYLYKERIHQPLSLWMEFRHQLLPILEQLRNILVESETADTETDGQDTRELALQLINLSTRIIKKYLIVGASAQIYLIGDTEQAAMQDFVDHTNQVVQQHAFTVPDLDIMISHVLFLSEKLEYDLNVNHFVRFMGSSSFKSIVSSYQGRLLCSSGLVEFQGRAENANYASMVRMSQDTLSDSDTSSETSMTTLQELFHCMNVASHQPQRIRTKTFTLEELVENHGLPKDLTTPISSVISFQYDRKDQKMKKQLLFTLSNTEAGVSYHHTIPEHVEVFFCPEGAGVIRAKTRPPTKLYHMTIGNLEKSFYAACLTRYVAVTEKMPLGPLEQLLHDEDGLEVYIPVGLCIISRFPLLNTMRYRLDQLHSSLQSDESYLNSTDWTPSSTQLSALLAPYKAPLHVESSLSSTAKTHQRYQDFSMGDLFRCLSKQNIIALVSCVMLERQIVLVSSSYSVLTCVGVSLKSLLSPLIWSHIFAPILPKSMLECLQCPTPYLFGIHTSYQAEMMEILHNEGTGDNVIVVDLDADRLIGKAIQLVPVSVYSSLQYNLEKLCRPGSDLISSDHTSFLDSTSLSNPQWTATEEVENRFRGIRACFESVLDEMMTEMEEYRFVLSDDFDFVVVFDNQQYLQNLPPASRDFYLQFLETQVFSHAIATVK</sequence>
<dbReference type="InParanoid" id="A0A024G268"/>
<evidence type="ECO:0000313" key="2">
    <source>
        <dbReference type="EMBL" id="CCI40923.1"/>
    </source>
</evidence>
<reference evidence="2 3" key="1">
    <citation type="submission" date="2012-05" db="EMBL/GenBank/DDBJ databases">
        <title>Recombination and specialization in a pathogen metapopulation.</title>
        <authorList>
            <person name="Gardiner A."/>
            <person name="Kemen E."/>
            <person name="Schultz-Larsen T."/>
            <person name="MacLean D."/>
            <person name="Van Oosterhout C."/>
            <person name="Jones J.D.G."/>
        </authorList>
    </citation>
    <scope>NUCLEOTIDE SEQUENCE [LARGE SCALE GENOMIC DNA]</scope>
    <source>
        <strain evidence="2 3">Ac Nc2</strain>
    </source>
</reference>
<dbReference type="PANTHER" id="PTHR12296:SF21">
    <property type="entry name" value="DENN DOMAIN-CONTAINING PROTEIN 3"/>
    <property type="match status" value="1"/>
</dbReference>
<dbReference type="GO" id="GO:0032483">
    <property type="term" value="P:regulation of Rab protein signal transduction"/>
    <property type="evidence" value="ECO:0007669"/>
    <property type="project" value="TreeGrafter"/>
</dbReference>
<evidence type="ECO:0000313" key="3">
    <source>
        <dbReference type="Proteomes" id="UP000053237"/>
    </source>
</evidence>
<gene>
    <name evidence="2" type="ORF">BN9_017070</name>
</gene>
<dbReference type="Proteomes" id="UP000053237">
    <property type="component" value="Unassembled WGS sequence"/>
</dbReference>
<dbReference type="PROSITE" id="PS50211">
    <property type="entry name" value="DENN"/>
    <property type="match status" value="1"/>
</dbReference>
<protein>
    <recommendedName>
        <fullName evidence="1">UDENN domain-containing protein</fullName>
    </recommendedName>
</protein>
<dbReference type="InterPro" id="IPR043153">
    <property type="entry name" value="DENN_C"/>
</dbReference>
<dbReference type="InterPro" id="IPR037516">
    <property type="entry name" value="Tripartite_DENN"/>
</dbReference>
<dbReference type="SUPFAM" id="SSF48097">
    <property type="entry name" value="Regulator of G-protein signaling, RGS"/>
    <property type="match status" value="2"/>
</dbReference>
<dbReference type="InterPro" id="IPR051696">
    <property type="entry name" value="DENN_Domain_GEFs"/>
</dbReference>
<dbReference type="PANTHER" id="PTHR12296">
    <property type="entry name" value="DENN DOMAIN-CONTAINING PROTEIN 4"/>
    <property type="match status" value="1"/>
</dbReference>
<dbReference type="GO" id="GO:0031410">
    <property type="term" value="C:cytoplasmic vesicle"/>
    <property type="evidence" value="ECO:0007669"/>
    <property type="project" value="TreeGrafter"/>
</dbReference>
<dbReference type="OrthoDB" id="6019893at2759"/>
<dbReference type="InterPro" id="IPR036305">
    <property type="entry name" value="RGS_sf"/>
</dbReference>
<dbReference type="EMBL" id="CAIX01000012">
    <property type="protein sequence ID" value="CCI40923.1"/>
    <property type="molecule type" value="Genomic_DNA"/>
</dbReference>
<dbReference type="InterPro" id="IPR001194">
    <property type="entry name" value="cDENN_dom"/>
</dbReference>
<dbReference type="AlphaFoldDB" id="A0A024G268"/>
<feature type="domain" description="UDENN" evidence="1">
    <location>
        <begin position="535"/>
        <end position="958"/>
    </location>
</feature>
<dbReference type="SMART" id="SM00799">
    <property type="entry name" value="DENN"/>
    <property type="match status" value="1"/>
</dbReference>
<dbReference type="Gene3D" id="3.40.50.11500">
    <property type="match status" value="1"/>
</dbReference>
<name>A0A024G268_9STRA</name>
<organism evidence="2 3">
    <name type="scientific">Albugo candida</name>
    <dbReference type="NCBI Taxonomy" id="65357"/>
    <lineage>
        <taxon>Eukaryota</taxon>
        <taxon>Sar</taxon>
        <taxon>Stramenopiles</taxon>
        <taxon>Oomycota</taxon>
        <taxon>Peronosporomycetes</taxon>
        <taxon>Albuginales</taxon>
        <taxon>Albuginaceae</taxon>
        <taxon>Albugo</taxon>
    </lineage>
</organism>
<accession>A0A024G268</accession>
<comment type="caution">
    <text evidence="2">The sequence shown here is derived from an EMBL/GenBank/DDBJ whole genome shotgun (WGS) entry which is preliminary data.</text>
</comment>
<dbReference type="Pfam" id="PF02141">
    <property type="entry name" value="DENN"/>
    <property type="match status" value="1"/>
</dbReference>
<dbReference type="STRING" id="65357.A0A024G268"/>
<keyword evidence="3" id="KW-1185">Reference proteome</keyword>
<evidence type="ECO:0000259" key="1">
    <source>
        <dbReference type="PROSITE" id="PS50211"/>
    </source>
</evidence>